<evidence type="ECO:0000256" key="11">
    <source>
        <dbReference type="ARBA" id="ARBA00022989"/>
    </source>
</evidence>
<evidence type="ECO:0000256" key="9">
    <source>
        <dbReference type="ARBA" id="ARBA00022777"/>
    </source>
</evidence>
<dbReference type="GO" id="GO:0005524">
    <property type="term" value="F:ATP binding"/>
    <property type="evidence" value="ECO:0007669"/>
    <property type="project" value="UniProtKB-KW"/>
</dbReference>
<dbReference type="PANTHER" id="PTHR45528:SF1">
    <property type="entry name" value="SENSOR HISTIDINE KINASE CPXA"/>
    <property type="match status" value="1"/>
</dbReference>
<dbReference type="InterPro" id="IPR005467">
    <property type="entry name" value="His_kinase_dom"/>
</dbReference>
<feature type="transmembrane region" description="Helical" evidence="15">
    <location>
        <begin position="6"/>
        <end position="26"/>
    </location>
</feature>
<evidence type="ECO:0000256" key="12">
    <source>
        <dbReference type="ARBA" id="ARBA00023012"/>
    </source>
</evidence>
<dbReference type="Gene3D" id="3.30.565.10">
    <property type="entry name" value="Histidine kinase-like ATPase, C-terminal domain"/>
    <property type="match status" value="1"/>
</dbReference>
<dbReference type="KEGG" id="vte:BHY08_04900"/>
<dbReference type="FunFam" id="1.10.287.130:FF:000001">
    <property type="entry name" value="Two-component sensor histidine kinase"/>
    <property type="match status" value="1"/>
</dbReference>
<keyword evidence="10" id="KW-0067">ATP-binding</keyword>
<evidence type="ECO:0000256" key="3">
    <source>
        <dbReference type="ARBA" id="ARBA00012438"/>
    </source>
</evidence>
<dbReference type="InterPro" id="IPR004358">
    <property type="entry name" value="Sig_transdc_His_kin-like_C"/>
</dbReference>
<keyword evidence="9 18" id="KW-0418">Kinase</keyword>
<dbReference type="InterPro" id="IPR036890">
    <property type="entry name" value="HATPase_C_sf"/>
</dbReference>
<dbReference type="FunFam" id="3.30.565.10:FF:000006">
    <property type="entry name" value="Sensor histidine kinase WalK"/>
    <property type="match status" value="1"/>
</dbReference>
<dbReference type="OrthoDB" id="3436at2"/>
<keyword evidence="6" id="KW-0808">Transferase</keyword>
<dbReference type="RefSeq" id="WP_071456811.1">
    <property type="nucleotide sequence ID" value="NZ_CP017267.1"/>
</dbReference>
<accession>A0A1J0A5N9</accession>
<keyword evidence="7 15" id="KW-0812">Transmembrane</keyword>
<evidence type="ECO:0000256" key="2">
    <source>
        <dbReference type="ARBA" id="ARBA00004651"/>
    </source>
</evidence>
<keyword evidence="5" id="KW-0597">Phosphoprotein</keyword>
<dbReference type="InterPro" id="IPR003594">
    <property type="entry name" value="HATPase_dom"/>
</dbReference>
<keyword evidence="12" id="KW-0902">Two-component regulatory system</keyword>
<evidence type="ECO:0000256" key="14">
    <source>
        <dbReference type="SAM" id="Coils"/>
    </source>
</evidence>
<proteinExistence type="predicted"/>
<dbReference type="Gene3D" id="6.10.340.10">
    <property type="match status" value="1"/>
</dbReference>
<dbReference type="GO" id="GO:0005886">
    <property type="term" value="C:plasma membrane"/>
    <property type="evidence" value="ECO:0007669"/>
    <property type="project" value="UniProtKB-SubCell"/>
</dbReference>
<dbReference type="SMART" id="SM00304">
    <property type="entry name" value="HAMP"/>
    <property type="match status" value="1"/>
</dbReference>
<dbReference type="InterPro" id="IPR036097">
    <property type="entry name" value="HisK_dim/P_sf"/>
</dbReference>
<feature type="domain" description="HAMP" evidence="17">
    <location>
        <begin position="191"/>
        <end position="244"/>
    </location>
</feature>
<dbReference type="PANTHER" id="PTHR45528">
    <property type="entry name" value="SENSOR HISTIDINE KINASE CPXA"/>
    <property type="match status" value="1"/>
</dbReference>
<feature type="transmembrane region" description="Helical" evidence="15">
    <location>
        <begin position="172"/>
        <end position="190"/>
    </location>
</feature>
<dbReference type="EC" id="2.7.13.3" evidence="3"/>
<dbReference type="PROSITE" id="PS50885">
    <property type="entry name" value="HAMP"/>
    <property type="match status" value="1"/>
</dbReference>
<evidence type="ECO:0000259" key="17">
    <source>
        <dbReference type="PROSITE" id="PS50885"/>
    </source>
</evidence>
<dbReference type="Pfam" id="PF00512">
    <property type="entry name" value="HisKA"/>
    <property type="match status" value="1"/>
</dbReference>
<name>A0A1J0A5N9_9ENTE</name>
<dbReference type="PROSITE" id="PS50109">
    <property type="entry name" value="HIS_KIN"/>
    <property type="match status" value="1"/>
</dbReference>
<evidence type="ECO:0000313" key="19">
    <source>
        <dbReference type="Proteomes" id="UP000191200"/>
    </source>
</evidence>
<dbReference type="SMART" id="SM00388">
    <property type="entry name" value="HisKA"/>
    <property type="match status" value="1"/>
</dbReference>
<dbReference type="Pfam" id="PF02518">
    <property type="entry name" value="HATPase_c"/>
    <property type="match status" value="1"/>
</dbReference>
<keyword evidence="13 15" id="KW-0472">Membrane</keyword>
<dbReference type="STRING" id="519472.BHY08_04900"/>
<evidence type="ECO:0000256" key="7">
    <source>
        <dbReference type="ARBA" id="ARBA00022692"/>
    </source>
</evidence>
<dbReference type="Proteomes" id="UP000191200">
    <property type="component" value="Chromosome"/>
</dbReference>
<keyword evidence="4" id="KW-1003">Cell membrane</keyword>
<dbReference type="CDD" id="cd06225">
    <property type="entry name" value="HAMP"/>
    <property type="match status" value="1"/>
</dbReference>
<dbReference type="EMBL" id="CP017267">
    <property type="protein sequence ID" value="APB31225.1"/>
    <property type="molecule type" value="Genomic_DNA"/>
</dbReference>
<dbReference type="InterPro" id="IPR050398">
    <property type="entry name" value="HssS/ArlS-like"/>
</dbReference>
<evidence type="ECO:0000313" key="18">
    <source>
        <dbReference type="EMBL" id="APB31225.1"/>
    </source>
</evidence>
<comment type="catalytic activity">
    <reaction evidence="1">
        <text>ATP + protein L-histidine = ADP + protein N-phospho-L-histidine.</text>
        <dbReference type="EC" id="2.7.13.3"/>
    </reaction>
</comment>
<sequence>MKYLLQQMLAFVVIILTVLIIFGISFRSYTKRTVTETSYAQLKGYSDTVIDNIKQQNWTLQQSLDTSQSVLKKQKVAFTVLNPDLTVSYPIEFEGQSGSSYVTKSELESLRNGNTIKKTVKDTKLSVGSQPTSLFIQPIFSSPDLQFIGLILVSRPDSSIDASLKSLTNDLFKGFLIATIIAIWLSYFLAKFQVKRIDRMKQATNQLANGNYDVQIKVKDKGDELDELASDFNLLAIALRESQEEIERQEERRRNFMADVAHEMRTPLTTINGLLEGIAYGAIPKDQEEKCITLMQNETKRLIRLVNENLDYEKIRTNQIKMIIQKFNATEVLELIVEQLKGKATDKNDKLILETVEPIDVYADYDRFVQVVVNITTNAIQFTEDGEIKLGLERLDDATVVTISDNGIGMDKEQQKNMWDRYYKADPSRKNTKYGESGLGLSIVDQLVKLHKGTIQVFSEPGVGTTFKVTFPDHELPK</sequence>
<evidence type="ECO:0000256" key="10">
    <source>
        <dbReference type="ARBA" id="ARBA00022840"/>
    </source>
</evidence>
<feature type="domain" description="Histidine kinase" evidence="16">
    <location>
        <begin position="259"/>
        <end position="475"/>
    </location>
</feature>
<dbReference type="CDD" id="cd00082">
    <property type="entry name" value="HisKA"/>
    <property type="match status" value="1"/>
</dbReference>
<keyword evidence="19" id="KW-1185">Reference proteome</keyword>
<organism evidence="18 19">
    <name type="scientific">Vagococcus teuberi</name>
    <dbReference type="NCBI Taxonomy" id="519472"/>
    <lineage>
        <taxon>Bacteria</taxon>
        <taxon>Bacillati</taxon>
        <taxon>Bacillota</taxon>
        <taxon>Bacilli</taxon>
        <taxon>Lactobacillales</taxon>
        <taxon>Enterococcaceae</taxon>
        <taxon>Vagococcus</taxon>
    </lineage>
</organism>
<dbReference type="Pfam" id="PF00672">
    <property type="entry name" value="HAMP"/>
    <property type="match status" value="1"/>
</dbReference>
<keyword evidence="11 15" id="KW-1133">Transmembrane helix</keyword>
<dbReference type="SUPFAM" id="SSF55874">
    <property type="entry name" value="ATPase domain of HSP90 chaperone/DNA topoisomerase II/histidine kinase"/>
    <property type="match status" value="1"/>
</dbReference>
<comment type="subcellular location">
    <subcellularLocation>
        <location evidence="2">Cell membrane</location>
        <topology evidence="2">Multi-pass membrane protein</topology>
    </subcellularLocation>
</comment>
<dbReference type="InterPro" id="IPR003660">
    <property type="entry name" value="HAMP_dom"/>
</dbReference>
<gene>
    <name evidence="18" type="ORF">BHY08_04900</name>
</gene>
<dbReference type="InterPro" id="IPR003661">
    <property type="entry name" value="HisK_dim/P_dom"/>
</dbReference>
<feature type="coiled-coil region" evidence="14">
    <location>
        <begin position="232"/>
        <end position="259"/>
    </location>
</feature>
<evidence type="ECO:0000256" key="6">
    <source>
        <dbReference type="ARBA" id="ARBA00022679"/>
    </source>
</evidence>
<dbReference type="SUPFAM" id="SSF47384">
    <property type="entry name" value="Homodimeric domain of signal transducing histidine kinase"/>
    <property type="match status" value="1"/>
</dbReference>
<dbReference type="SMART" id="SM00387">
    <property type="entry name" value="HATPase_c"/>
    <property type="match status" value="1"/>
</dbReference>
<dbReference type="Gene3D" id="1.10.287.130">
    <property type="match status" value="1"/>
</dbReference>
<reference evidence="18 19" key="1">
    <citation type="submission" date="2016-09" db="EMBL/GenBank/DDBJ databases">
        <title>Vagococcus teuberi sp. nov., isolated from the Malian artisanal sour milk fene.</title>
        <authorList>
            <person name="Wullschleger S."/>
            <person name="Seifert C."/>
            <person name="Baumgartner S."/>
            <person name="Lacroix C."/>
            <person name="Bonfoh B."/>
            <person name="Stevens M.J."/>
            <person name="Meile L."/>
        </authorList>
    </citation>
    <scope>NUCLEOTIDE SEQUENCE [LARGE SCALE GENOMIC DNA]</scope>
    <source>
        <strain evidence="18 19">DSM 21459</strain>
    </source>
</reference>
<evidence type="ECO:0000256" key="8">
    <source>
        <dbReference type="ARBA" id="ARBA00022741"/>
    </source>
</evidence>
<keyword evidence="14" id="KW-0175">Coiled coil</keyword>
<dbReference type="GO" id="GO:0000155">
    <property type="term" value="F:phosphorelay sensor kinase activity"/>
    <property type="evidence" value="ECO:0007669"/>
    <property type="project" value="InterPro"/>
</dbReference>
<dbReference type="SUPFAM" id="SSF158472">
    <property type="entry name" value="HAMP domain-like"/>
    <property type="match status" value="1"/>
</dbReference>
<evidence type="ECO:0000256" key="4">
    <source>
        <dbReference type="ARBA" id="ARBA00022475"/>
    </source>
</evidence>
<evidence type="ECO:0000256" key="13">
    <source>
        <dbReference type="ARBA" id="ARBA00023136"/>
    </source>
</evidence>
<keyword evidence="8" id="KW-0547">Nucleotide-binding</keyword>
<evidence type="ECO:0000256" key="5">
    <source>
        <dbReference type="ARBA" id="ARBA00022553"/>
    </source>
</evidence>
<protein>
    <recommendedName>
        <fullName evidence="3">histidine kinase</fullName>
        <ecNumber evidence="3">2.7.13.3</ecNumber>
    </recommendedName>
</protein>
<evidence type="ECO:0000256" key="1">
    <source>
        <dbReference type="ARBA" id="ARBA00000085"/>
    </source>
</evidence>
<evidence type="ECO:0000256" key="15">
    <source>
        <dbReference type="SAM" id="Phobius"/>
    </source>
</evidence>
<dbReference type="PRINTS" id="PR00344">
    <property type="entry name" value="BCTRLSENSOR"/>
</dbReference>
<dbReference type="AlphaFoldDB" id="A0A1J0A5N9"/>
<evidence type="ECO:0000259" key="16">
    <source>
        <dbReference type="PROSITE" id="PS50109"/>
    </source>
</evidence>